<dbReference type="InterPro" id="IPR038363">
    <property type="entry name" value="LepA_C_sf"/>
</dbReference>
<dbReference type="CDD" id="cd03709">
    <property type="entry name" value="lepA_C"/>
    <property type="match status" value="1"/>
</dbReference>
<evidence type="ECO:0000313" key="12">
    <source>
        <dbReference type="Proteomes" id="UP001362999"/>
    </source>
</evidence>
<dbReference type="PANTHER" id="PTHR43512">
    <property type="entry name" value="TRANSLATION FACTOR GUF1-RELATED"/>
    <property type="match status" value="1"/>
</dbReference>
<dbReference type="NCBIfam" id="TIGR01393">
    <property type="entry name" value="lepA"/>
    <property type="match status" value="1"/>
</dbReference>
<organism evidence="11 12">
    <name type="scientific">Favolaschia claudopus</name>
    <dbReference type="NCBI Taxonomy" id="2862362"/>
    <lineage>
        <taxon>Eukaryota</taxon>
        <taxon>Fungi</taxon>
        <taxon>Dikarya</taxon>
        <taxon>Basidiomycota</taxon>
        <taxon>Agaricomycotina</taxon>
        <taxon>Agaricomycetes</taxon>
        <taxon>Agaricomycetidae</taxon>
        <taxon>Agaricales</taxon>
        <taxon>Marasmiineae</taxon>
        <taxon>Mycenaceae</taxon>
        <taxon>Favolaschia</taxon>
    </lineage>
</organism>
<keyword evidence="5 9" id="KW-0648">Protein biosynthesis</keyword>
<dbReference type="InterPro" id="IPR035654">
    <property type="entry name" value="LepA_IV"/>
</dbReference>
<feature type="binding site" evidence="9">
    <location>
        <begin position="122"/>
        <end position="126"/>
    </location>
    <ligand>
        <name>GTP</name>
        <dbReference type="ChEBI" id="CHEBI:37565"/>
    </ligand>
</feature>
<dbReference type="SUPFAM" id="SSF52540">
    <property type="entry name" value="P-loop containing nucleoside triphosphate hydrolases"/>
    <property type="match status" value="1"/>
</dbReference>
<evidence type="ECO:0000256" key="5">
    <source>
        <dbReference type="ARBA" id="ARBA00022917"/>
    </source>
</evidence>
<dbReference type="PANTHER" id="PTHR43512:SF7">
    <property type="entry name" value="TRANSLATION FACTOR GUF1, MITOCHONDRIAL"/>
    <property type="match status" value="1"/>
</dbReference>
<dbReference type="InterPro" id="IPR035647">
    <property type="entry name" value="EFG_III/V"/>
</dbReference>
<dbReference type="Pfam" id="PF06421">
    <property type="entry name" value="LepA_C"/>
    <property type="match status" value="1"/>
</dbReference>
<protein>
    <submittedName>
        <fullName evidence="11">Translation factor GUF1, mitochondrial</fullName>
    </submittedName>
</protein>
<dbReference type="FunFam" id="2.40.30.10:FF:000015">
    <property type="entry name" value="Translation factor GUF1, mitochondrial"/>
    <property type="match status" value="1"/>
</dbReference>
<comment type="similarity">
    <text evidence="9">Belongs to the GTP-binding elongation factor family. LepA subfamily.</text>
</comment>
<sequence length="650" mass="72083">MAILMQCRRAALSLYFLGPSTRASFSTSTRWRAPNKSVAMEDFTCDLIRNFSIIAHIDHGKSTLADRLLELTGTIKKKEVGKNEQVLDKLKVERERGITVKAQTASMIHSFGGRKHILNLIDTPGHVDFAWEVSRSLAACQGALLLVDASQGVQAQTISVFHIAQERGLKIIPVLNKIDLPAAQPERIAAQMQSTFGTNPEDIIRISAKTGRGVEDVLQAIVERIPPPSGTTTSPLKAFLFDSMYDRYRGVISLVAIQDGILKKGDRVASCHTKKKYEITDIGILNPEEVPVTSLHPGQVGYIACNMKESSEAHIGDTLHRAGASVDPMPGFKPAKAMVYAGIFPIDTSDFPKLEESIKRLALTDRSVTIQRESSTALGQGCRLGFLGTLHMDVFRQRLEDEHDANIIITAPTVPYKIVYKDKEVYVSNPTEFPDSVDVSSKVKEVQEPVVKASIIVPEEYFGDMMDLCFSHRAEELEHKYLDAGTGTESRIMLNCIIPLSEIVTDFFDQLKSRSSGFASFDYEEAGYKPSNLAKMVFLLNGKPVDALALIVHRSHEDAIGKLWVKKLVKVIPRQMYEVPIQAAVGKKIIARETLSAYRADVTAGLYGGHVERKMKVLERQKEGKARMKRMGTVDMPQEAFFEIMSSKSK</sequence>
<evidence type="ECO:0000256" key="3">
    <source>
        <dbReference type="ARBA" id="ARBA00022792"/>
    </source>
</evidence>
<dbReference type="NCBIfam" id="TIGR00231">
    <property type="entry name" value="small_GTP"/>
    <property type="match status" value="1"/>
</dbReference>
<comment type="catalytic activity">
    <reaction evidence="9">
        <text>GTP + H2O = GDP + phosphate + H(+)</text>
        <dbReference type="Rhea" id="RHEA:19669"/>
        <dbReference type="ChEBI" id="CHEBI:15377"/>
        <dbReference type="ChEBI" id="CHEBI:15378"/>
        <dbReference type="ChEBI" id="CHEBI:37565"/>
        <dbReference type="ChEBI" id="CHEBI:43474"/>
        <dbReference type="ChEBI" id="CHEBI:58189"/>
        <dbReference type="EC" id="3.6.5.n1"/>
    </reaction>
</comment>
<dbReference type="PROSITE" id="PS51722">
    <property type="entry name" value="G_TR_2"/>
    <property type="match status" value="1"/>
</dbReference>
<dbReference type="Gene3D" id="3.40.50.300">
    <property type="entry name" value="P-loop containing nucleotide triphosphate hydrolases"/>
    <property type="match status" value="1"/>
</dbReference>
<keyword evidence="3 9" id="KW-0999">Mitochondrion inner membrane</keyword>
<dbReference type="Gene3D" id="3.30.70.2570">
    <property type="entry name" value="Elongation factor 4, C-terminal domain"/>
    <property type="match status" value="1"/>
</dbReference>
<evidence type="ECO:0000259" key="10">
    <source>
        <dbReference type="PROSITE" id="PS51722"/>
    </source>
</evidence>
<keyword evidence="6 9" id="KW-0496">Mitochondrion</keyword>
<gene>
    <name evidence="11" type="ORF">R3P38DRAFT_2696330</name>
</gene>
<dbReference type="Gene3D" id="2.40.30.10">
    <property type="entry name" value="Translation factors"/>
    <property type="match status" value="1"/>
</dbReference>
<evidence type="ECO:0000256" key="7">
    <source>
        <dbReference type="ARBA" id="ARBA00023134"/>
    </source>
</evidence>
<dbReference type="InterPro" id="IPR004161">
    <property type="entry name" value="EFTu-like_2"/>
</dbReference>
<comment type="similarity">
    <text evidence="1">Belongs to the TRAFAC class translation factor GTPase superfamily. Classic translation factor GTPase family. LepA subfamily.</text>
</comment>
<dbReference type="InterPro" id="IPR005225">
    <property type="entry name" value="Small_GTP-bd"/>
</dbReference>
<dbReference type="Pfam" id="PF00009">
    <property type="entry name" value="GTP_EFTU"/>
    <property type="match status" value="1"/>
</dbReference>
<evidence type="ECO:0000256" key="4">
    <source>
        <dbReference type="ARBA" id="ARBA00022801"/>
    </source>
</evidence>
<dbReference type="GO" id="GO:0097177">
    <property type="term" value="F:mitochondrial ribosome binding"/>
    <property type="evidence" value="ECO:0007669"/>
    <property type="project" value="TreeGrafter"/>
</dbReference>
<dbReference type="CDD" id="cd16260">
    <property type="entry name" value="EF4_III"/>
    <property type="match status" value="1"/>
</dbReference>
<evidence type="ECO:0000313" key="11">
    <source>
        <dbReference type="EMBL" id="KAK7037936.1"/>
    </source>
</evidence>
<evidence type="ECO:0000256" key="1">
    <source>
        <dbReference type="ARBA" id="ARBA00005454"/>
    </source>
</evidence>
<dbReference type="InterPro" id="IPR013842">
    <property type="entry name" value="LepA_CTD"/>
</dbReference>
<dbReference type="SUPFAM" id="SSF54980">
    <property type="entry name" value="EF-G C-terminal domain-like"/>
    <property type="match status" value="2"/>
</dbReference>
<dbReference type="PROSITE" id="PS00301">
    <property type="entry name" value="G_TR_1"/>
    <property type="match status" value="1"/>
</dbReference>
<keyword evidence="8 9" id="KW-0472">Membrane</keyword>
<dbReference type="GO" id="GO:0005525">
    <property type="term" value="F:GTP binding"/>
    <property type="evidence" value="ECO:0007669"/>
    <property type="project" value="UniProtKB-UniRule"/>
</dbReference>
<comment type="caution">
    <text evidence="11">The sequence shown here is derived from an EMBL/GenBank/DDBJ whole genome shotgun (WGS) entry which is preliminary data.</text>
</comment>
<evidence type="ECO:0000256" key="9">
    <source>
        <dbReference type="HAMAP-Rule" id="MF_03137"/>
    </source>
</evidence>
<dbReference type="Gene3D" id="3.30.70.870">
    <property type="entry name" value="Elongation Factor G (Translational Gtpase), domain 3"/>
    <property type="match status" value="1"/>
</dbReference>
<evidence type="ECO:0000256" key="8">
    <source>
        <dbReference type="ARBA" id="ARBA00023136"/>
    </source>
</evidence>
<dbReference type="CDD" id="cd03699">
    <property type="entry name" value="EF4_II"/>
    <property type="match status" value="1"/>
</dbReference>
<accession>A0AAW0CFP1</accession>
<dbReference type="GO" id="GO:0005759">
    <property type="term" value="C:mitochondrial matrix"/>
    <property type="evidence" value="ECO:0007669"/>
    <property type="project" value="UniProtKB-UniRule"/>
</dbReference>
<feature type="binding site" evidence="9">
    <location>
        <begin position="176"/>
        <end position="179"/>
    </location>
    <ligand>
        <name>GTP</name>
        <dbReference type="ChEBI" id="CHEBI:37565"/>
    </ligand>
</feature>
<keyword evidence="7 9" id="KW-0342">GTP-binding</keyword>
<reference evidence="11 12" key="1">
    <citation type="journal article" date="2024" name="J Genomics">
        <title>Draft genome sequencing and assembly of Favolaschia claudopus CIRM-BRFM 2984 isolated from oak limbs.</title>
        <authorList>
            <person name="Navarro D."/>
            <person name="Drula E."/>
            <person name="Chaduli D."/>
            <person name="Cazenave R."/>
            <person name="Ahrendt S."/>
            <person name="Wang J."/>
            <person name="Lipzen A."/>
            <person name="Daum C."/>
            <person name="Barry K."/>
            <person name="Grigoriev I.V."/>
            <person name="Favel A."/>
            <person name="Rosso M.N."/>
            <person name="Martin F."/>
        </authorList>
    </citation>
    <scope>NUCLEOTIDE SEQUENCE [LARGE SCALE GENOMIC DNA]</scope>
    <source>
        <strain evidence="11 12">CIRM-BRFM 2984</strain>
    </source>
</reference>
<comment type="function">
    <text evidence="9">Promotes mitochondrial protein synthesis. May act as a fidelity factor of the translation reaction, by catalyzing a one-codon backward translocation of tRNAs on improperly translocated ribosomes. Binds to mitochondrial ribosomes in a GTP-dependent manner.</text>
</comment>
<dbReference type="InterPro" id="IPR031157">
    <property type="entry name" value="G_TR_CS"/>
</dbReference>
<dbReference type="InterPro" id="IPR006297">
    <property type="entry name" value="EF-4"/>
</dbReference>
<dbReference type="InterPro" id="IPR000640">
    <property type="entry name" value="EFG_V-like"/>
</dbReference>
<comment type="subcellular location">
    <subcellularLocation>
        <location evidence="9">Mitochondrion inner membrane</location>
        <topology evidence="9">Peripheral membrane protein</topology>
        <orientation evidence="9">Matrix side</orientation>
    </subcellularLocation>
</comment>
<dbReference type="FunFam" id="3.30.70.2570:FF:000001">
    <property type="entry name" value="Translation factor GUF1, mitochondrial"/>
    <property type="match status" value="1"/>
</dbReference>
<dbReference type="GO" id="GO:0045727">
    <property type="term" value="P:positive regulation of translation"/>
    <property type="evidence" value="ECO:0007669"/>
    <property type="project" value="UniProtKB-UniRule"/>
</dbReference>
<dbReference type="CDD" id="cd01890">
    <property type="entry name" value="LepA"/>
    <property type="match status" value="1"/>
</dbReference>
<dbReference type="GO" id="GO:0006412">
    <property type="term" value="P:translation"/>
    <property type="evidence" value="ECO:0007669"/>
    <property type="project" value="UniProtKB-KW"/>
</dbReference>
<dbReference type="InterPro" id="IPR027417">
    <property type="entry name" value="P-loop_NTPase"/>
</dbReference>
<dbReference type="Pfam" id="PF03144">
    <property type="entry name" value="GTP_EFTU_D2"/>
    <property type="match status" value="1"/>
</dbReference>
<dbReference type="FunFam" id="3.40.50.300:FF:000078">
    <property type="entry name" value="Elongation factor 4"/>
    <property type="match status" value="1"/>
</dbReference>
<dbReference type="AlphaFoldDB" id="A0AAW0CFP1"/>
<evidence type="ECO:0000256" key="2">
    <source>
        <dbReference type="ARBA" id="ARBA00022741"/>
    </source>
</evidence>
<keyword evidence="4 9" id="KW-0378">Hydrolase</keyword>
<feature type="binding site" evidence="9">
    <location>
        <begin position="55"/>
        <end position="62"/>
    </location>
    <ligand>
        <name>GTP</name>
        <dbReference type="ChEBI" id="CHEBI:37565"/>
    </ligand>
</feature>
<dbReference type="GO" id="GO:0003924">
    <property type="term" value="F:GTPase activity"/>
    <property type="evidence" value="ECO:0007669"/>
    <property type="project" value="UniProtKB-UniRule"/>
</dbReference>
<dbReference type="InterPro" id="IPR000795">
    <property type="entry name" value="T_Tr_GTP-bd_dom"/>
</dbReference>
<evidence type="ECO:0000256" key="6">
    <source>
        <dbReference type="ARBA" id="ARBA00023128"/>
    </source>
</evidence>
<dbReference type="Gene3D" id="3.30.70.240">
    <property type="match status" value="1"/>
</dbReference>
<dbReference type="Proteomes" id="UP001362999">
    <property type="component" value="Unassembled WGS sequence"/>
</dbReference>
<dbReference type="EMBL" id="JAWWNJ010000017">
    <property type="protein sequence ID" value="KAK7037936.1"/>
    <property type="molecule type" value="Genomic_DNA"/>
</dbReference>
<dbReference type="PRINTS" id="PR00315">
    <property type="entry name" value="ELONGATNFCT"/>
</dbReference>
<proteinExistence type="inferred from homology"/>
<keyword evidence="2 9" id="KW-0547">Nucleotide-binding</keyword>
<dbReference type="GO" id="GO:0005743">
    <property type="term" value="C:mitochondrial inner membrane"/>
    <property type="evidence" value="ECO:0007669"/>
    <property type="project" value="UniProtKB-SubCell"/>
</dbReference>
<dbReference type="FunFam" id="3.30.70.870:FF:000004">
    <property type="entry name" value="Translation factor GUF1, mitochondrial"/>
    <property type="match status" value="1"/>
</dbReference>
<feature type="domain" description="Tr-type G" evidence="10">
    <location>
        <begin position="46"/>
        <end position="229"/>
    </location>
</feature>
<dbReference type="FunFam" id="3.30.70.240:FF:000007">
    <property type="entry name" value="Translation factor GUF1, mitochondrial"/>
    <property type="match status" value="1"/>
</dbReference>
<dbReference type="Pfam" id="PF00679">
    <property type="entry name" value="EFG_C"/>
    <property type="match status" value="1"/>
</dbReference>
<name>A0AAW0CFP1_9AGAR</name>
<dbReference type="HAMAP" id="MF_00071">
    <property type="entry name" value="LepA"/>
    <property type="match status" value="1"/>
</dbReference>
<keyword evidence="12" id="KW-1185">Reference proteome</keyword>